<dbReference type="Pfam" id="PF17479">
    <property type="entry name" value="DUF3048_C"/>
    <property type="match status" value="1"/>
</dbReference>
<dbReference type="Proteomes" id="UP000297014">
    <property type="component" value="Unassembled WGS sequence"/>
</dbReference>
<dbReference type="SUPFAM" id="SSF159774">
    <property type="entry name" value="YerB-like"/>
    <property type="match status" value="1"/>
</dbReference>
<sequence length="342" mass="38524">MKYWFGTMMALLIMLTGCSEPLAEEESPDQNEQVTEENEEPEVPGSEVMLTHPLTGVETEIINKNRVIGAVINNSPAARPQSGLLEADLIYEVLAEYEVTRFVALYQSQLPERIGPIRSARPYFVDLSDGYEAMLVIHGWSPDAQTMLTNGTTDYLNGLYYDGTLFERSSERVAPHNSYLSLNQLMEGMELEQIELEAEVEPNVFLDNHVEVSGESATEISVNYLELYEVHYRFDETKRTYYRYNEEQTVDYETGAAIELDNIFIVEAAHQILDEAGRRSVDLESGGKALLIHSGKIQEVEWVNNAGRILPIKDGEIVPFKQGQTWVNIIPDSPGLKGSVTY</sequence>
<evidence type="ECO:0000313" key="4">
    <source>
        <dbReference type="EMBL" id="KGA95508.1"/>
    </source>
</evidence>
<dbReference type="STRING" id="1218173.BALCAV_0222165"/>
<organism evidence="4 6">
    <name type="scientific">Alkalihalobacillus alcalophilus ATCC 27647 = CGMCC 1.3604</name>
    <dbReference type="NCBI Taxonomy" id="1218173"/>
    <lineage>
        <taxon>Bacteria</taxon>
        <taxon>Bacillati</taxon>
        <taxon>Bacillota</taxon>
        <taxon>Bacilli</taxon>
        <taxon>Bacillales</taxon>
        <taxon>Bacillaceae</taxon>
        <taxon>Alkalihalobacillus</taxon>
    </lineage>
</organism>
<dbReference type="OrthoDB" id="9779102at2"/>
<evidence type="ECO:0000256" key="1">
    <source>
        <dbReference type="SAM" id="MobiDB-lite"/>
    </source>
</evidence>
<gene>
    <name evidence="5" type="ORF">AJ85_00705</name>
    <name evidence="4" type="ORF">BALCAV_0222165</name>
</gene>
<comment type="caution">
    <text evidence="4">The sequence shown here is derived from an EMBL/GenBank/DDBJ whole genome shotgun (WGS) entry which is preliminary data.</text>
</comment>
<feature type="region of interest" description="Disordered" evidence="1">
    <location>
        <begin position="21"/>
        <end position="50"/>
    </location>
</feature>
<feature type="compositionally biased region" description="Acidic residues" evidence="1">
    <location>
        <begin position="22"/>
        <end position="42"/>
    </location>
</feature>
<name>A0A094WHX5_ALKAL</name>
<evidence type="ECO:0000259" key="2">
    <source>
        <dbReference type="Pfam" id="PF11258"/>
    </source>
</evidence>
<reference evidence="5 7" key="2">
    <citation type="submission" date="2014-01" db="EMBL/GenBank/DDBJ databases">
        <title>Draft genome sequencing of Bacillus alcalophilus CGMCC 1.3604.</title>
        <authorList>
            <person name="Yang J."/>
            <person name="Diao L."/>
            <person name="Yang S."/>
        </authorList>
    </citation>
    <scope>NUCLEOTIDE SEQUENCE [LARGE SCALE GENOMIC DNA]</scope>
    <source>
        <strain evidence="5 7">CGMCC 1.3604</strain>
    </source>
</reference>
<dbReference type="EMBL" id="ALPT02000140">
    <property type="protein sequence ID" value="KGA95508.1"/>
    <property type="molecule type" value="Genomic_DNA"/>
</dbReference>
<evidence type="ECO:0000259" key="3">
    <source>
        <dbReference type="Pfam" id="PF17479"/>
    </source>
</evidence>
<dbReference type="Pfam" id="PF11258">
    <property type="entry name" value="DUF3048"/>
    <property type="match status" value="1"/>
</dbReference>
<dbReference type="Proteomes" id="UP000002754">
    <property type="component" value="Unassembled WGS sequence"/>
</dbReference>
<dbReference type="PROSITE" id="PS51257">
    <property type="entry name" value="PROKAR_LIPOPROTEIN"/>
    <property type="match status" value="1"/>
</dbReference>
<reference evidence="4 6" key="1">
    <citation type="journal article" date="2014" name="Genome Announc.">
        <title>Draft Genome Sequence of Bacillus alcalophilus AV1934, a Classic Alkaliphile Isolated from Human Feces in 1934.</title>
        <authorList>
            <person name="Attie O."/>
            <person name="Jayaprakash A."/>
            <person name="Shah H."/>
            <person name="Paulsen I.T."/>
            <person name="Morino M."/>
            <person name="Takahashi Y."/>
            <person name="Narumi I."/>
            <person name="Sachidanandam R."/>
            <person name="Satoh K."/>
            <person name="Ito M."/>
            <person name="Krulwich T.A."/>
        </authorList>
    </citation>
    <scope>NUCLEOTIDE SEQUENCE [LARGE SCALE GENOMIC DNA]</scope>
    <source>
        <strain evidence="4 6">AV1934</strain>
    </source>
</reference>
<evidence type="ECO:0008006" key="8">
    <source>
        <dbReference type="Google" id="ProtNLM"/>
    </source>
</evidence>
<dbReference type="AlphaFoldDB" id="A0A094WHX5"/>
<dbReference type="Gene3D" id="3.50.90.10">
    <property type="entry name" value="YerB-like"/>
    <property type="match status" value="1"/>
</dbReference>
<evidence type="ECO:0000313" key="5">
    <source>
        <dbReference type="EMBL" id="THG88694.1"/>
    </source>
</evidence>
<dbReference type="InterPro" id="IPR035328">
    <property type="entry name" value="DUF3048_C"/>
</dbReference>
<dbReference type="InterPro" id="IPR021416">
    <property type="entry name" value="DUF3048_N"/>
</dbReference>
<feature type="domain" description="DUF3048" evidence="2">
    <location>
        <begin position="54"/>
        <end position="191"/>
    </location>
</feature>
<proteinExistence type="predicted"/>
<dbReference type="InterPro" id="IPR023158">
    <property type="entry name" value="YerB-like_sf"/>
</dbReference>
<protein>
    <recommendedName>
        <fullName evidence="8">Lipoprotein YerB</fullName>
    </recommendedName>
</protein>
<accession>A0A094WHX5</accession>
<dbReference type="eggNOG" id="COG1470">
    <property type="taxonomic scope" value="Bacteria"/>
</dbReference>
<dbReference type="RefSeq" id="WP_003324774.1">
    <property type="nucleotide sequence ID" value="NZ_ALPT02000140.1"/>
</dbReference>
<keyword evidence="6" id="KW-1185">Reference proteome</keyword>
<feature type="domain" description="DUF3048" evidence="3">
    <location>
        <begin position="221"/>
        <end position="327"/>
    </location>
</feature>
<evidence type="ECO:0000313" key="7">
    <source>
        <dbReference type="Proteomes" id="UP000297014"/>
    </source>
</evidence>
<evidence type="ECO:0000313" key="6">
    <source>
        <dbReference type="Proteomes" id="UP000002754"/>
    </source>
</evidence>
<dbReference type="EMBL" id="JALP01000334">
    <property type="protein sequence ID" value="THG88694.1"/>
    <property type="molecule type" value="Genomic_DNA"/>
</dbReference>